<feature type="transmembrane region" description="Helical" evidence="7">
    <location>
        <begin position="167"/>
        <end position="191"/>
    </location>
</feature>
<dbReference type="GO" id="GO:0005886">
    <property type="term" value="C:plasma membrane"/>
    <property type="evidence" value="ECO:0007669"/>
    <property type="project" value="UniProtKB-SubCell"/>
</dbReference>
<organism evidence="9 10">
    <name type="scientific">Pseudobutyrivibrio xylanivorans</name>
    <dbReference type="NCBI Taxonomy" id="185007"/>
    <lineage>
        <taxon>Bacteria</taxon>
        <taxon>Bacillati</taxon>
        <taxon>Bacillota</taxon>
        <taxon>Clostridia</taxon>
        <taxon>Lachnospirales</taxon>
        <taxon>Lachnospiraceae</taxon>
        <taxon>Pseudobutyrivibrio</taxon>
    </lineage>
</organism>
<comment type="similarity">
    <text evidence="7">Belongs to the binding-protein-dependent transport system permease family.</text>
</comment>
<evidence type="ECO:0000256" key="5">
    <source>
        <dbReference type="ARBA" id="ARBA00022989"/>
    </source>
</evidence>
<dbReference type="AlphaFoldDB" id="A0A1G5RQS0"/>
<keyword evidence="9" id="KW-0762">Sugar transport</keyword>
<keyword evidence="6 7" id="KW-0472">Membrane</keyword>
<keyword evidence="2 7" id="KW-0813">Transport</keyword>
<feature type="transmembrane region" description="Helical" evidence="7">
    <location>
        <begin position="212"/>
        <end position="237"/>
    </location>
</feature>
<dbReference type="PROSITE" id="PS50928">
    <property type="entry name" value="ABC_TM1"/>
    <property type="match status" value="1"/>
</dbReference>
<evidence type="ECO:0000259" key="8">
    <source>
        <dbReference type="PROSITE" id="PS50928"/>
    </source>
</evidence>
<evidence type="ECO:0000256" key="1">
    <source>
        <dbReference type="ARBA" id="ARBA00004651"/>
    </source>
</evidence>
<proteinExistence type="inferred from homology"/>
<evidence type="ECO:0000256" key="6">
    <source>
        <dbReference type="ARBA" id="ARBA00023136"/>
    </source>
</evidence>
<protein>
    <submittedName>
        <fullName evidence="9">Multiple sugar transport system permease protein</fullName>
    </submittedName>
</protein>
<accession>A0A1G5RQS0</accession>
<dbReference type="RefSeq" id="WP_330362040.1">
    <property type="nucleotide sequence ID" value="NZ_FMWK01000001.1"/>
</dbReference>
<comment type="subcellular location">
    <subcellularLocation>
        <location evidence="1 7">Cell membrane</location>
        <topology evidence="1 7">Multi-pass membrane protein</topology>
    </subcellularLocation>
</comment>
<gene>
    <name evidence="9" type="ORF">SAMN02910350_00206</name>
</gene>
<keyword evidence="3" id="KW-1003">Cell membrane</keyword>
<evidence type="ECO:0000256" key="4">
    <source>
        <dbReference type="ARBA" id="ARBA00022692"/>
    </source>
</evidence>
<dbReference type="InterPro" id="IPR000515">
    <property type="entry name" value="MetI-like"/>
</dbReference>
<dbReference type="GO" id="GO:0055085">
    <property type="term" value="P:transmembrane transport"/>
    <property type="evidence" value="ECO:0007669"/>
    <property type="project" value="InterPro"/>
</dbReference>
<dbReference type="Proteomes" id="UP000199428">
    <property type="component" value="Unassembled WGS sequence"/>
</dbReference>
<evidence type="ECO:0000256" key="7">
    <source>
        <dbReference type="RuleBase" id="RU363032"/>
    </source>
</evidence>
<evidence type="ECO:0000313" key="10">
    <source>
        <dbReference type="Proteomes" id="UP000199428"/>
    </source>
</evidence>
<keyword evidence="4 7" id="KW-0812">Transmembrane</keyword>
<dbReference type="Pfam" id="PF00528">
    <property type="entry name" value="BPD_transp_1"/>
    <property type="match status" value="1"/>
</dbReference>
<keyword evidence="5 7" id="KW-1133">Transmembrane helix</keyword>
<evidence type="ECO:0000256" key="2">
    <source>
        <dbReference type="ARBA" id="ARBA00022448"/>
    </source>
</evidence>
<feature type="domain" description="ABC transmembrane type-1" evidence="8">
    <location>
        <begin position="79"/>
        <end position="293"/>
    </location>
</feature>
<dbReference type="InterPro" id="IPR035906">
    <property type="entry name" value="MetI-like_sf"/>
</dbReference>
<dbReference type="CDD" id="cd06261">
    <property type="entry name" value="TM_PBP2"/>
    <property type="match status" value="1"/>
</dbReference>
<dbReference type="PANTHER" id="PTHR43005">
    <property type="entry name" value="BLR7065 PROTEIN"/>
    <property type="match status" value="1"/>
</dbReference>
<evidence type="ECO:0000256" key="3">
    <source>
        <dbReference type="ARBA" id="ARBA00022475"/>
    </source>
</evidence>
<evidence type="ECO:0000313" key="9">
    <source>
        <dbReference type="EMBL" id="SCZ76346.1"/>
    </source>
</evidence>
<dbReference type="PANTHER" id="PTHR43005:SF1">
    <property type="entry name" value="SPERMIDINE_PUTRESCINE TRANSPORT SYSTEM PERMEASE PROTEIN"/>
    <property type="match status" value="1"/>
</dbReference>
<feature type="transmembrane region" description="Helical" evidence="7">
    <location>
        <begin position="116"/>
        <end position="137"/>
    </location>
</feature>
<reference evidence="9 10" key="1">
    <citation type="submission" date="2016-10" db="EMBL/GenBank/DDBJ databases">
        <authorList>
            <person name="de Groot N.N."/>
        </authorList>
    </citation>
    <scope>NUCLEOTIDE SEQUENCE [LARGE SCALE GENOMIC DNA]</scope>
    <source>
        <strain evidence="9 10">DSM 10317</strain>
    </source>
</reference>
<feature type="transmembrane region" description="Helical" evidence="7">
    <location>
        <begin position="78"/>
        <end position="104"/>
    </location>
</feature>
<feature type="transmembrane region" description="Helical" evidence="7">
    <location>
        <begin position="12"/>
        <end position="32"/>
    </location>
</feature>
<dbReference type="Gene3D" id="1.10.3720.10">
    <property type="entry name" value="MetI-like"/>
    <property type="match status" value="1"/>
</dbReference>
<feature type="transmembrane region" description="Helical" evidence="7">
    <location>
        <begin position="275"/>
        <end position="294"/>
    </location>
</feature>
<dbReference type="SUPFAM" id="SSF161098">
    <property type="entry name" value="MetI-like"/>
    <property type="match status" value="1"/>
</dbReference>
<dbReference type="EMBL" id="FMWK01000001">
    <property type="protein sequence ID" value="SCZ76346.1"/>
    <property type="molecule type" value="Genomic_DNA"/>
</dbReference>
<sequence length="304" mass="33676">MISRKKKLNGPGKMGFLFSLPAVIYMLIFVGYPTISNIILSLKNVNVFNFSRPEAQEFIGLSNYVELFTDANSVMSRAILNTLIFTVASIFFQFIIGFILALLFSKKFPASAFFRGATMISWLLPVTVAGLLFKFIFASSGGIANQLLMQLHIIKTPVDWLLNGPTAMVAIVVANIWIGIPFNMMLLLTGLTTVPADIYESAKIDGANKLQTLFKITIPVIKPAIMSVLTLGFVYTFKVFDLVWVMTKGGPINATELASTYAYKLSFEQFEFSKGAASANILFLILFVVGMFYIKLINAEEEVM</sequence>
<name>A0A1G5RQS0_PSEXY</name>